<dbReference type="InterPro" id="IPR051910">
    <property type="entry name" value="ComF/GntX_DNA_util-trans"/>
</dbReference>
<dbReference type="Gene3D" id="3.40.50.2020">
    <property type="match status" value="1"/>
</dbReference>
<dbReference type="AlphaFoldDB" id="M3V9M6"/>
<accession>M3V9M6</accession>
<dbReference type="STRING" id="410332.SAMN04488550_3469"/>
<dbReference type="OrthoDB" id="5244859at2"/>
<evidence type="ECO:0008006" key="4">
    <source>
        <dbReference type="Google" id="ProtNLM"/>
    </source>
</evidence>
<keyword evidence="3" id="KW-1185">Reference proteome</keyword>
<reference evidence="2 3" key="1">
    <citation type="submission" date="2013-02" db="EMBL/GenBank/DDBJ databases">
        <title>Whole genome shotgun sequence of Gordonia malaquae NBRC 108250.</title>
        <authorList>
            <person name="Yoshida I."/>
            <person name="Hosoyama A."/>
            <person name="Tsuchikane K."/>
            <person name="Ando Y."/>
            <person name="Baba S."/>
            <person name="Ohji S."/>
            <person name="Hamada M."/>
            <person name="Tamura T."/>
            <person name="Yamazoe A."/>
            <person name="Yamazaki S."/>
            <person name="Fujita N."/>
        </authorList>
    </citation>
    <scope>NUCLEOTIDE SEQUENCE [LARGE SCALE GENOMIC DNA]</scope>
    <source>
        <strain evidence="2 3">NBRC 108250</strain>
    </source>
</reference>
<comment type="caution">
    <text evidence="2">The sequence shown here is derived from an EMBL/GenBank/DDBJ whole genome shotgun (WGS) entry which is preliminary data.</text>
</comment>
<dbReference type="PANTHER" id="PTHR47505:SF1">
    <property type="entry name" value="DNA UTILIZATION PROTEIN YHGH"/>
    <property type="match status" value="1"/>
</dbReference>
<dbReference type="Proteomes" id="UP000035009">
    <property type="component" value="Unassembled WGS sequence"/>
</dbReference>
<evidence type="ECO:0000256" key="1">
    <source>
        <dbReference type="ARBA" id="ARBA00008007"/>
    </source>
</evidence>
<organism evidence="2 3">
    <name type="scientific">Gordonia malaquae NBRC 108250</name>
    <dbReference type="NCBI Taxonomy" id="1223542"/>
    <lineage>
        <taxon>Bacteria</taxon>
        <taxon>Bacillati</taxon>
        <taxon>Actinomycetota</taxon>
        <taxon>Actinomycetes</taxon>
        <taxon>Mycobacteriales</taxon>
        <taxon>Gordoniaceae</taxon>
        <taxon>Gordonia</taxon>
    </lineage>
</organism>
<comment type="similarity">
    <text evidence="1">Belongs to the ComF/GntX family.</text>
</comment>
<dbReference type="PANTHER" id="PTHR47505">
    <property type="entry name" value="DNA UTILIZATION PROTEIN YHGH"/>
    <property type="match status" value="1"/>
</dbReference>
<dbReference type="EMBL" id="BAOP01000002">
    <property type="protein sequence ID" value="GAC78078.1"/>
    <property type="molecule type" value="Genomic_DNA"/>
</dbReference>
<dbReference type="CDD" id="cd06223">
    <property type="entry name" value="PRTases_typeI"/>
    <property type="match status" value="1"/>
</dbReference>
<dbReference type="RefSeq" id="WP_008375894.1">
    <property type="nucleotide sequence ID" value="NZ_BAOP01000002.1"/>
</dbReference>
<dbReference type="InterPro" id="IPR029057">
    <property type="entry name" value="PRTase-like"/>
</dbReference>
<sequence>MGWPASRVRQIALAVGDLAVPLVCGGCGRPGTQWCPRCAAALVDAPRAVHPRCELDVPAWSVGRYDGPLRAAILALKEHGRRDLAPILGDALASALIVLADWGELSGSGALVLVPAPTRAASARRRGGDPVTLTAEGAVSRLGDRVHVTALLRSGHFTRDSAGLSAGARSSNLAGAVTLTGRPPRAMREGRTVTVLVDDVLTTGATAAASVRVLRRAGVHVAAVVVLANA</sequence>
<dbReference type="InterPro" id="IPR000836">
    <property type="entry name" value="PRTase_dom"/>
</dbReference>
<proteinExistence type="inferred from homology"/>
<gene>
    <name evidence="2" type="ORF">GM1_002_00560</name>
</gene>
<name>M3V9M6_GORML</name>
<protein>
    <recommendedName>
        <fullName evidence="4">Phosphoribosyltransferase domain-containing protein</fullName>
    </recommendedName>
</protein>
<evidence type="ECO:0000313" key="3">
    <source>
        <dbReference type="Proteomes" id="UP000035009"/>
    </source>
</evidence>
<dbReference type="SUPFAM" id="SSF53271">
    <property type="entry name" value="PRTase-like"/>
    <property type="match status" value="1"/>
</dbReference>
<dbReference type="eggNOG" id="COG1040">
    <property type="taxonomic scope" value="Bacteria"/>
</dbReference>
<evidence type="ECO:0000313" key="2">
    <source>
        <dbReference type="EMBL" id="GAC78078.1"/>
    </source>
</evidence>